<dbReference type="PANTHER" id="PTHR44688">
    <property type="entry name" value="DNA-BINDING TRANSCRIPTIONAL ACTIVATOR DEVR_DOSR"/>
    <property type="match status" value="1"/>
</dbReference>
<dbReference type="InterPro" id="IPR036388">
    <property type="entry name" value="WH-like_DNA-bd_sf"/>
</dbReference>
<keyword evidence="1" id="KW-0805">Transcription regulation</keyword>
<evidence type="ECO:0000256" key="2">
    <source>
        <dbReference type="ARBA" id="ARBA00023125"/>
    </source>
</evidence>
<dbReference type="Gene3D" id="1.10.10.10">
    <property type="entry name" value="Winged helix-like DNA-binding domain superfamily/Winged helix DNA-binding domain"/>
    <property type="match status" value="1"/>
</dbReference>
<evidence type="ECO:0000259" key="4">
    <source>
        <dbReference type="PROSITE" id="PS50043"/>
    </source>
</evidence>
<dbReference type="PROSITE" id="PS00622">
    <property type="entry name" value="HTH_LUXR_1"/>
    <property type="match status" value="1"/>
</dbReference>
<dbReference type="SMART" id="SM00421">
    <property type="entry name" value="HTH_LUXR"/>
    <property type="match status" value="1"/>
</dbReference>
<keyword evidence="3" id="KW-0804">Transcription</keyword>
<name>A0A4D4L099_STRVO</name>
<comment type="caution">
    <text evidence="5">The sequence shown here is derived from an EMBL/GenBank/DDBJ whole genome shotgun (WGS) entry which is preliminary data.</text>
</comment>
<dbReference type="InterPro" id="IPR016032">
    <property type="entry name" value="Sig_transdc_resp-reg_C-effctor"/>
</dbReference>
<evidence type="ECO:0000313" key="6">
    <source>
        <dbReference type="Proteomes" id="UP000301309"/>
    </source>
</evidence>
<evidence type="ECO:0000256" key="3">
    <source>
        <dbReference type="ARBA" id="ARBA00023163"/>
    </source>
</evidence>
<dbReference type="EMBL" id="BJHW01000001">
    <property type="protein sequence ID" value="GDY51469.1"/>
    <property type="molecule type" value="Genomic_DNA"/>
</dbReference>
<proteinExistence type="predicted"/>
<dbReference type="Proteomes" id="UP000301309">
    <property type="component" value="Unassembled WGS sequence"/>
</dbReference>
<evidence type="ECO:0000256" key="1">
    <source>
        <dbReference type="ARBA" id="ARBA00023015"/>
    </source>
</evidence>
<dbReference type="SUPFAM" id="SSF46894">
    <property type="entry name" value="C-terminal effector domain of the bipartite response regulators"/>
    <property type="match status" value="1"/>
</dbReference>
<gene>
    <name evidence="5" type="ORF">SVIO_020920</name>
</gene>
<organism evidence="5 6">
    <name type="scientific">Streptomyces violaceusniger</name>
    <dbReference type="NCBI Taxonomy" id="68280"/>
    <lineage>
        <taxon>Bacteria</taxon>
        <taxon>Bacillati</taxon>
        <taxon>Actinomycetota</taxon>
        <taxon>Actinomycetes</taxon>
        <taxon>Kitasatosporales</taxon>
        <taxon>Streptomycetaceae</taxon>
        <taxon>Streptomyces</taxon>
        <taxon>Streptomyces violaceusniger group</taxon>
    </lineage>
</organism>
<evidence type="ECO:0000313" key="5">
    <source>
        <dbReference type="EMBL" id="GDY51469.1"/>
    </source>
</evidence>
<sequence>MRRAWHVAKMCEAASLYEEWLPADDPSQATVLMPKSVTGIERLTHSERRVASLAAMGYTNREIAGKLYVTASTVEQHLTRVFRKLDIKHREQLPTELYADRMELA</sequence>
<dbReference type="PROSITE" id="PS50043">
    <property type="entry name" value="HTH_LUXR_2"/>
    <property type="match status" value="1"/>
</dbReference>
<dbReference type="GO" id="GO:0003677">
    <property type="term" value="F:DNA binding"/>
    <property type="evidence" value="ECO:0007669"/>
    <property type="project" value="UniProtKB-KW"/>
</dbReference>
<keyword evidence="2" id="KW-0238">DNA-binding</keyword>
<accession>A0A4D4L099</accession>
<protein>
    <recommendedName>
        <fullName evidence="4">HTH luxR-type domain-containing protein</fullName>
    </recommendedName>
</protein>
<dbReference type="Pfam" id="PF00196">
    <property type="entry name" value="GerE"/>
    <property type="match status" value="1"/>
</dbReference>
<reference evidence="5 6" key="1">
    <citation type="journal article" date="2020" name="Int. J. Syst. Evol. Microbiol.">
        <title>Reclassification of Streptomyces castelarensis and Streptomyces sporoclivatus as later heterotypic synonyms of Streptomyces antimycoticus.</title>
        <authorList>
            <person name="Komaki H."/>
            <person name="Tamura T."/>
        </authorList>
    </citation>
    <scope>NUCLEOTIDE SEQUENCE [LARGE SCALE GENOMIC DNA]</scope>
    <source>
        <strain evidence="5 6">NBRC 13459</strain>
    </source>
</reference>
<keyword evidence="6" id="KW-1185">Reference proteome</keyword>
<dbReference type="CDD" id="cd06170">
    <property type="entry name" value="LuxR_C_like"/>
    <property type="match status" value="1"/>
</dbReference>
<dbReference type="InterPro" id="IPR000792">
    <property type="entry name" value="Tscrpt_reg_LuxR_C"/>
</dbReference>
<dbReference type="AlphaFoldDB" id="A0A4D4L099"/>
<dbReference type="PRINTS" id="PR00038">
    <property type="entry name" value="HTHLUXR"/>
</dbReference>
<dbReference type="GO" id="GO:0006355">
    <property type="term" value="P:regulation of DNA-templated transcription"/>
    <property type="evidence" value="ECO:0007669"/>
    <property type="project" value="InterPro"/>
</dbReference>
<feature type="domain" description="HTH luxR-type" evidence="4">
    <location>
        <begin position="36"/>
        <end position="101"/>
    </location>
</feature>
<dbReference type="PANTHER" id="PTHR44688:SF16">
    <property type="entry name" value="DNA-BINDING TRANSCRIPTIONAL ACTIVATOR DEVR_DOSR"/>
    <property type="match status" value="1"/>
</dbReference>